<dbReference type="EMBL" id="JBHGVX010000003">
    <property type="protein sequence ID" value="KAL1797806.1"/>
    <property type="molecule type" value="Genomic_DNA"/>
</dbReference>
<protein>
    <recommendedName>
        <fullName evidence="3">Las1-domain-containing protein</fullName>
    </recommendedName>
</protein>
<keyword evidence="2" id="KW-1185">Reference proteome</keyword>
<dbReference type="PANTHER" id="PTHR15002">
    <property type="entry name" value="RIBOSOMAL BIOGENESIS PROTEIN LAS1L"/>
    <property type="match status" value="1"/>
</dbReference>
<evidence type="ECO:0008006" key="3">
    <source>
        <dbReference type="Google" id="ProtNLM"/>
    </source>
</evidence>
<evidence type="ECO:0000313" key="1">
    <source>
        <dbReference type="EMBL" id="KAL1797806.1"/>
    </source>
</evidence>
<proteinExistence type="predicted"/>
<dbReference type="Pfam" id="PF04031">
    <property type="entry name" value="Las1"/>
    <property type="match status" value="1"/>
</dbReference>
<dbReference type="PANTHER" id="PTHR15002:SF0">
    <property type="entry name" value="RIBOSOMAL BIOGENESIS PROTEIN LAS1L"/>
    <property type="match status" value="1"/>
</dbReference>
<organism evidence="1 2">
    <name type="scientific">Alternaria dauci</name>
    <dbReference type="NCBI Taxonomy" id="48095"/>
    <lineage>
        <taxon>Eukaryota</taxon>
        <taxon>Fungi</taxon>
        <taxon>Dikarya</taxon>
        <taxon>Ascomycota</taxon>
        <taxon>Pezizomycotina</taxon>
        <taxon>Dothideomycetes</taxon>
        <taxon>Pleosporomycetidae</taxon>
        <taxon>Pleosporales</taxon>
        <taxon>Pleosporineae</taxon>
        <taxon>Pleosporaceae</taxon>
        <taxon>Alternaria</taxon>
        <taxon>Alternaria sect. Porri</taxon>
    </lineage>
</organism>
<evidence type="ECO:0000313" key="2">
    <source>
        <dbReference type="Proteomes" id="UP001578633"/>
    </source>
</evidence>
<dbReference type="RefSeq" id="XP_069308390.1">
    <property type="nucleotide sequence ID" value="XM_069450614.1"/>
</dbReference>
<sequence length="443" mass="50098">MESHTAFVVTAWRDRQELLQLRQDLYSPEASSREKAVNKVFAWRLRKPDGLPLLLDSTADIVDVVLQDTRGGLQHNALRLLYATAISRFITGIADTQIDLTRDRPSWFPPGKSLQLPITLLEIRHRIVHRHLPSLAELKRAAADSLEWLWEWYWGQLDHAFKTGGAVVATEEDEELGVESREAVREKLQSILKAFVKERKSEIKNRKKDDTKAAETALSTYNLRFAPNATTTPSSQTQRVLLELLVQGKMILPTDKKMGSTMSGAFIIWTPLLRAFCTSVVDFTELVGHLTSFMNAPSRDMVHPEMDPVREGLHEWVLHLVISKEWAVLRQTAKGDVVELTLGHCFSHPTFWNLKLAEKLLEGGSVANEKSWRAVLNAARADGAGEEMDVDVQVEGIERALPVRENEGKEDVVREKIKGPTKVLGMWKPKPIGWLPQGWEDDE</sequence>
<comment type="caution">
    <text evidence="1">The sequence shown here is derived from an EMBL/GenBank/DDBJ whole genome shotgun (WGS) entry which is preliminary data.</text>
</comment>
<dbReference type="InterPro" id="IPR007174">
    <property type="entry name" value="Las1"/>
</dbReference>
<name>A0ABR3UMT7_9PLEO</name>
<accession>A0ABR3UMT7</accession>
<dbReference type="Proteomes" id="UP001578633">
    <property type="component" value="Chromosome 3"/>
</dbReference>
<gene>
    <name evidence="1" type="ORF">ACET3X_004412</name>
</gene>
<reference evidence="1 2" key="1">
    <citation type="submission" date="2024-09" db="EMBL/GenBank/DDBJ databases">
        <title>T2T genomes of carrot and Alternaria dauci and their utility for understanding host-pathogen interaction during carrot leaf blight disease.</title>
        <authorList>
            <person name="Liu W."/>
            <person name="Xu S."/>
            <person name="Ou C."/>
            <person name="Liu X."/>
            <person name="Zhuang F."/>
            <person name="Deng X.W."/>
        </authorList>
    </citation>
    <scope>NUCLEOTIDE SEQUENCE [LARGE SCALE GENOMIC DNA]</scope>
    <source>
        <strain evidence="1 2">A2016</strain>
    </source>
</reference>
<dbReference type="GeneID" id="96084734"/>